<organism evidence="1 2">
    <name type="scientific">Phaeodactylum tricornutum (strain CCAP 1055/1)</name>
    <dbReference type="NCBI Taxonomy" id="556484"/>
    <lineage>
        <taxon>Eukaryota</taxon>
        <taxon>Sar</taxon>
        <taxon>Stramenopiles</taxon>
        <taxon>Ochrophyta</taxon>
        <taxon>Bacillariophyta</taxon>
        <taxon>Bacillariophyceae</taxon>
        <taxon>Bacillariophycidae</taxon>
        <taxon>Naviculales</taxon>
        <taxon>Phaeodactylaceae</taxon>
        <taxon>Phaeodactylum</taxon>
    </lineage>
</organism>
<dbReference type="PaxDb" id="2850-Phatr45349"/>
<dbReference type="eggNOG" id="ENOG502SVI0">
    <property type="taxonomic scope" value="Eukaryota"/>
</dbReference>
<keyword evidence="2" id="KW-1185">Reference proteome</keyword>
<reference evidence="2" key="2">
    <citation type="submission" date="2008-08" db="EMBL/GenBank/DDBJ databases">
        <authorList>
            <consortium name="Diatom Consortium"/>
            <person name="Grigoriev I."/>
            <person name="Grimwood J."/>
            <person name="Kuo A."/>
            <person name="Otillar R.P."/>
            <person name="Salamov A."/>
            <person name="Detter J.C."/>
            <person name="Lindquist E."/>
            <person name="Shapiro H."/>
            <person name="Lucas S."/>
            <person name="Glavina del Rio T."/>
            <person name="Pitluck S."/>
            <person name="Rokhsar D."/>
            <person name="Bowler C."/>
        </authorList>
    </citation>
    <scope>GENOME REANNOTATION</scope>
    <source>
        <strain evidence="2">CCAP 1055/1</strain>
    </source>
</reference>
<dbReference type="RefSeq" id="XP_002179536.1">
    <property type="nucleotide sequence ID" value="XM_002179500.1"/>
</dbReference>
<sequence length="205" mass="23713">MTIKVEQDTLLQVLQNHHQHQSFEPVGPQEDYLVIDFCKPIGSDDFCVEKLRSPTDDEDDSVYTISTASLSDTFSDVDSTCERRVSFAENLVTDVWTRPFTPKEEISDLYYSTMETQRFRQEYRLVRKLLNELSIDPETCPTDNDGLSALISTSQPTARHSISRVVVLHNNKLETFFEPKTAPKKEFTEDFFDNDSFWSGSITWY</sequence>
<evidence type="ECO:0000313" key="1">
    <source>
        <dbReference type="EMBL" id="EEC49359.1"/>
    </source>
</evidence>
<dbReference type="AlphaFoldDB" id="B7FXD5"/>
<dbReference type="HOGENOM" id="CLU_1339800_0_0_1"/>
<protein>
    <submittedName>
        <fullName evidence="1">Uncharacterized protein</fullName>
    </submittedName>
</protein>
<dbReference type="OrthoDB" id="47296at2759"/>
<proteinExistence type="predicted"/>
<dbReference type="KEGG" id="pti:PHATRDRAFT_45349"/>
<gene>
    <name evidence="1" type="ORF">PHATRDRAFT_45349</name>
</gene>
<dbReference type="EMBL" id="CM000609">
    <property type="protein sequence ID" value="EEC49359.1"/>
    <property type="molecule type" value="Genomic_DNA"/>
</dbReference>
<dbReference type="Proteomes" id="UP000000759">
    <property type="component" value="Chromosome 6"/>
</dbReference>
<accession>B7FXD5</accession>
<evidence type="ECO:0000313" key="2">
    <source>
        <dbReference type="Proteomes" id="UP000000759"/>
    </source>
</evidence>
<reference evidence="1 2" key="1">
    <citation type="journal article" date="2008" name="Nature">
        <title>The Phaeodactylum genome reveals the evolutionary history of diatom genomes.</title>
        <authorList>
            <person name="Bowler C."/>
            <person name="Allen A.E."/>
            <person name="Badger J.H."/>
            <person name="Grimwood J."/>
            <person name="Jabbari K."/>
            <person name="Kuo A."/>
            <person name="Maheswari U."/>
            <person name="Martens C."/>
            <person name="Maumus F."/>
            <person name="Otillar R.P."/>
            <person name="Rayko E."/>
            <person name="Salamov A."/>
            <person name="Vandepoele K."/>
            <person name="Beszteri B."/>
            <person name="Gruber A."/>
            <person name="Heijde M."/>
            <person name="Katinka M."/>
            <person name="Mock T."/>
            <person name="Valentin K."/>
            <person name="Verret F."/>
            <person name="Berges J.A."/>
            <person name="Brownlee C."/>
            <person name="Cadoret J.P."/>
            <person name="Chiovitti A."/>
            <person name="Choi C.J."/>
            <person name="Coesel S."/>
            <person name="De Martino A."/>
            <person name="Detter J.C."/>
            <person name="Durkin C."/>
            <person name="Falciatore A."/>
            <person name="Fournet J."/>
            <person name="Haruta M."/>
            <person name="Huysman M.J."/>
            <person name="Jenkins B.D."/>
            <person name="Jiroutova K."/>
            <person name="Jorgensen R.E."/>
            <person name="Joubert Y."/>
            <person name="Kaplan A."/>
            <person name="Kroger N."/>
            <person name="Kroth P.G."/>
            <person name="La Roche J."/>
            <person name="Lindquist E."/>
            <person name="Lommer M."/>
            <person name="Martin-Jezequel V."/>
            <person name="Lopez P.J."/>
            <person name="Lucas S."/>
            <person name="Mangogna M."/>
            <person name="McGinnis K."/>
            <person name="Medlin L.K."/>
            <person name="Montsant A."/>
            <person name="Oudot-Le Secq M.P."/>
            <person name="Napoli C."/>
            <person name="Obornik M."/>
            <person name="Parker M.S."/>
            <person name="Petit J.L."/>
            <person name="Porcel B.M."/>
            <person name="Poulsen N."/>
            <person name="Robison M."/>
            <person name="Rychlewski L."/>
            <person name="Rynearson T.A."/>
            <person name="Schmutz J."/>
            <person name="Shapiro H."/>
            <person name="Siaut M."/>
            <person name="Stanley M."/>
            <person name="Sussman M.R."/>
            <person name="Taylor A.R."/>
            <person name="Vardi A."/>
            <person name="von Dassow P."/>
            <person name="Vyverman W."/>
            <person name="Willis A."/>
            <person name="Wyrwicz L.S."/>
            <person name="Rokhsar D.S."/>
            <person name="Weissenbach J."/>
            <person name="Armbrust E.V."/>
            <person name="Green B.R."/>
            <person name="Van de Peer Y."/>
            <person name="Grigoriev I.V."/>
        </authorList>
    </citation>
    <scope>NUCLEOTIDE SEQUENCE [LARGE SCALE GENOMIC DNA]</scope>
    <source>
        <strain evidence="1 2">CCAP 1055/1</strain>
    </source>
</reference>
<dbReference type="OMA" id="VDSTCER"/>
<dbReference type="InParanoid" id="B7FXD5"/>
<name>B7FXD5_PHATC</name>
<dbReference type="GeneID" id="7200037"/>